<accession>A0A3P3YFQ2</accession>
<dbReference type="PANTHER" id="PTHR16515:SF66">
    <property type="entry name" value="C2H2-TYPE DOMAIN-CONTAINING PROTEIN"/>
    <property type="match status" value="1"/>
</dbReference>
<evidence type="ECO:0000256" key="1">
    <source>
        <dbReference type="ARBA" id="ARBA00004123"/>
    </source>
</evidence>
<dbReference type="GO" id="GO:0010468">
    <property type="term" value="P:regulation of gene expression"/>
    <property type="evidence" value="ECO:0007669"/>
    <property type="project" value="TreeGrafter"/>
</dbReference>
<dbReference type="InterPro" id="IPR013087">
    <property type="entry name" value="Znf_C2H2_type"/>
</dbReference>
<evidence type="ECO:0000256" key="4">
    <source>
        <dbReference type="ARBA" id="ARBA00022771"/>
    </source>
</evidence>
<dbReference type="EMBL" id="OVEO01000011">
    <property type="protein sequence ID" value="SPQ99007.1"/>
    <property type="molecule type" value="Genomic_DNA"/>
</dbReference>
<dbReference type="InterPro" id="IPR050331">
    <property type="entry name" value="Zinc_finger"/>
</dbReference>
<dbReference type="SMART" id="SM00355">
    <property type="entry name" value="ZnF_C2H2"/>
    <property type="match status" value="5"/>
</dbReference>
<sequence length="366" mass="39586">MSSSSSFRRVVPKDAPSIAMPTAVRLYTWTGACRIPVPIALPAPSTVFLQRPAVAVPWSAGRDHRHYFNGVAESTAESASTPVPSPHMPISVVGSQHVTPRSMGSGIGEVPGAGDASPPWRIGVVTPPSSPAHELLPATDNDVPHDFDDSIAISDDMLLTRFRTDVDNSDTVQGGCVARIAAQVDAVANADSGGLAAANPAPAPDPATAPAHVCKFCRAAFADKTSLGRHLREHSGEKPWICTWDGCTKRFSHQEPLKRHQRTHTGEKPYTCSVCQKGFSQSTHRTVHMRSHTGERPYSCPICSRAFAHKSHVKRHARVHRQRQADSLRCSLCNEEIESAALFSIHMQMHQVLSECPQPPVPLLPV</sequence>
<feature type="domain" description="C2H2-type" evidence="8">
    <location>
        <begin position="270"/>
        <end position="297"/>
    </location>
</feature>
<geneLocation type="mitochondrion" evidence="9"/>
<evidence type="ECO:0000256" key="6">
    <source>
        <dbReference type="ARBA" id="ARBA00023242"/>
    </source>
</evidence>
<evidence type="ECO:0000256" key="2">
    <source>
        <dbReference type="ARBA" id="ARBA00022723"/>
    </source>
</evidence>
<feature type="domain" description="C2H2-type" evidence="8">
    <location>
        <begin position="212"/>
        <end position="239"/>
    </location>
</feature>
<evidence type="ECO:0000256" key="7">
    <source>
        <dbReference type="PROSITE-ProRule" id="PRU00042"/>
    </source>
</evidence>
<evidence type="ECO:0000313" key="9">
    <source>
        <dbReference type="EMBL" id="SPQ99007.1"/>
    </source>
</evidence>
<feature type="domain" description="C2H2-type" evidence="8">
    <location>
        <begin position="298"/>
        <end position="325"/>
    </location>
</feature>
<proteinExistence type="predicted"/>
<name>A0A3P3YFQ2_PLABS</name>
<dbReference type="PANTHER" id="PTHR16515">
    <property type="entry name" value="PR DOMAIN ZINC FINGER PROTEIN"/>
    <property type="match status" value="1"/>
</dbReference>
<evidence type="ECO:0000259" key="8">
    <source>
        <dbReference type="PROSITE" id="PS50157"/>
    </source>
</evidence>
<evidence type="ECO:0000256" key="5">
    <source>
        <dbReference type="ARBA" id="ARBA00022833"/>
    </source>
</evidence>
<keyword evidence="3" id="KW-0677">Repeat</keyword>
<dbReference type="FunFam" id="3.30.160.60:FF:000446">
    <property type="entry name" value="Zinc finger protein"/>
    <property type="match status" value="1"/>
</dbReference>
<keyword evidence="4 7" id="KW-0863">Zinc-finger</keyword>
<dbReference type="SUPFAM" id="SSF57667">
    <property type="entry name" value="beta-beta-alpha zinc fingers"/>
    <property type="match status" value="2"/>
</dbReference>
<dbReference type="FunFam" id="3.30.160.60:FF:000125">
    <property type="entry name" value="Putative zinc finger protein 143"/>
    <property type="match status" value="1"/>
</dbReference>
<dbReference type="InterPro" id="IPR036236">
    <property type="entry name" value="Znf_C2H2_sf"/>
</dbReference>
<dbReference type="FunFam" id="3.30.160.60:FF:000912">
    <property type="entry name" value="Zinc finger protein 660"/>
    <property type="match status" value="1"/>
</dbReference>
<organism evidence="9 10">
    <name type="scientific">Plasmodiophora brassicae</name>
    <name type="common">Clubroot disease agent</name>
    <dbReference type="NCBI Taxonomy" id="37360"/>
    <lineage>
        <taxon>Eukaryota</taxon>
        <taxon>Sar</taxon>
        <taxon>Rhizaria</taxon>
        <taxon>Endomyxa</taxon>
        <taxon>Phytomyxea</taxon>
        <taxon>Plasmodiophorida</taxon>
        <taxon>Plasmodiophoridae</taxon>
        <taxon>Plasmodiophora</taxon>
    </lineage>
</organism>
<keyword evidence="5" id="KW-0862">Zinc</keyword>
<evidence type="ECO:0000313" key="10">
    <source>
        <dbReference type="Proteomes" id="UP000290189"/>
    </source>
</evidence>
<reference evidence="9 10" key="1">
    <citation type="submission" date="2018-03" db="EMBL/GenBank/DDBJ databases">
        <authorList>
            <person name="Fogelqvist J."/>
        </authorList>
    </citation>
    <scope>NUCLEOTIDE SEQUENCE [LARGE SCALE GENOMIC DNA]</scope>
</reference>
<dbReference type="PROSITE" id="PS50157">
    <property type="entry name" value="ZINC_FINGER_C2H2_2"/>
    <property type="match status" value="4"/>
</dbReference>
<keyword evidence="6" id="KW-0539">Nucleus</keyword>
<dbReference type="Gene3D" id="3.30.160.60">
    <property type="entry name" value="Classic Zinc Finger"/>
    <property type="match status" value="4"/>
</dbReference>
<protein>
    <recommendedName>
        <fullName evidence="8">C2H2-type domain-containing protein</fullName>
    </recommendedName>
</protein>
<comment type="subcellular location">
    <subcellularLocation>
        <location evidence="1">Nucleus</location>
    </subcellularLocation>
</comment>
<keyword evidence="9" id="KW-0496">Mitochondrion</keyword>
<evidence type="ECO:0000256" key="3">
    <source>
        <dbReference type="ARBA" id="ARBA00022737"/>
    </source>
</evidence>
<dbReference type="Pfam" id="PF00096">
    <property type="entry name" value="zf-C2H2"/>
    <property type="match status" value="3"/>
</dbReference>
<dbReference type="GO" id="GO:0008270">
    <property type="term" value="F:zinc ion binding"/>
    <property type="evidence" value="ECO:0007669"/>
    <property type="project" value="UniProtKB-KW"/>
</dbReference>
<dbReference type="GO" id="GO:0005634">
    <property type="term" value="C:nucleus"/>
    <property type="evidence" value="ECO:0007669"/>
    <property type="project" value="UniProtKB-SubCell"/>
</dbReference>
<dbReference type="Proteomes" id="UP000290189">
    <property type="component" value="Unassembled WGS sequence"/>
</dbReference>
<feature type="domain" description="C2H2-type" evidence="8">
    <location>
        <begin position="240"/>
        <end position="269"/>
    </location>
</feature>
<dbReference type="PROSITE" id="PS00028">
    <property type="entry name" value="ZINC_FINGER_C2H2_1"/>
    <property type="match status" value="5"/>
</dbReference>
<keyword evidence="2" id="KW-0479">Metal-binding</keyword>
<dbReference type="AlphaFoldDB" id="A0A3P3YFQ2"/>
<gene>
    <name evidence="9" type="ORF">PLBR_LOCUS6222</name>
</gene>